<evidence type="ECO:0000259" key="6">
    <source>
        <dbReference type="Pfam" id="PF07298"/>
    </source>
</evidence>
<gene>
    <name evidence="7" type="ORF">IQ24_01893</name>
</gene>
<name>A0A562NQB5_9RHOB</name>
<keyword evidence="3 5" id="KW-1133">Transmembrane helix</keyword>
<dbReference type="RefSeq" id="WP_145397711.1">
    <property type="nucleotide sequence ID" value="NZ_VLKU01000005.1"/>
</dbReference>
<feature type="transmembrane region" description="Helical" evidence="5">
    <location>
        <begin position="38"/>
        <end position="61"/>
    </location>
</feature>
<keyword evidence="8" id="KW-1185">Reference proteome</keyword>
<organism evidence="7 8">
    <name type="scientific">Paracoccus sulfuroxidans</name>
    <dbReference type="NCBI Taxonomy" id="384678"/>
    <lineage>
        <taxon>Bacteria</taxon>
        <taxon>Pseudomonadati</taxon>
        <taxon>Pseudomonadota</taxon>
        <taxon>Alphaproteobacteria</taxon>
        <taxon>Rhodobacterales</taxon>
        <taxon>Paracoccaceae</taxon>
        <taxon>Paracoccus</taxon>
    </lineage>
</organism>
<evidence type="ECO:0000256" key="5">
    <source>
        <dbReference type="SAM" id="Phobius"/>
    </source>
</evidence>
<comment type="caution">
    <text evidence="7">The sequence shown here is derived from an EMBL/GenBank/DDBJ whole genome shotgun (WGS) entry which is preliminary data.</text>
</comment>
<dbReference type="AlphaFoldDB" id="A0A562NQB5"/>
<protein>
    <submittedName>
        <fullName evidence="7">NnrU protein</fullName>
    </submittedName>
</protein>
<evidence type="ECO:0000256" key="1">
    <source>
        <dbReference type="ARBA" id="ARBA00004141"/>
    </source>
</evidence>
<feature type="domain" description="NnrU" evidence="6">
    <location>
        <begin position="9"/>
        <end position="168"/>
    </location>
</feature>
<keyword evidence="2 5" id="KW-0812">Transmembrane</keyword>
<feature type="transmembrane region" description="Helical" evidence="5">
    <location>
        <begin position="73"/>
        <end position="100"/>
    </location>
</feature>
<sequence length="170" mass="18376">MDGWVEFGLAMASFLASHVVPVRLKTPLVGALGRRGYLIGYSLLSLVLLWWLITAAGRAPFVELWPQQVWMRWLVNLAVPVAIALGVTGGMVGLMAAFALWASAHLIANGDLAHVILFGLLLVYALFGLMLGLRKGARWRVTPMRLALGLGLWAGLYLLHPLLTGVSPAP</sequence>
<dbReference type="InterPro" id="IPR009915">
    <property type="entry name" value="NnrU_dom"/>
</dbReference>
<comment type="subcellular location">
    <subcellularLocation>
        <location evidence="1">Membrane</location>
        <topology evidence="1">Multi-pass membrane protein</topology>
    </subcellularLocation>
</comment>
<dbReference type="EMBL" id="VLKU01000005">
    <property type="protein sequence ID" value="TWI34375.1"/>
    <property type="molecule type" value="Genomic_DNA"/>
</dbReference>
<dbReference type="Pfam" id="PF07298">
    <property type="entry name" value="NnrU"/>
    <property type="match status" value="1"/>
</dbReference>
<keyword evidence="4 5" id="KW-0472">Membrane</keyword>
<evidence type="ECO:0000256" key="2">
    <source>
        <dbReference type="ARBA" id="ARBA00022692"/>
    </source>
</evidence>
<evidence type="ECO:0000256" key="3">
    <source>
        <dbReference type="ARBA" id="ARBA00022989"/>
    </source>
</evidence>
<evidence type="ECO:0000256" key="4">
    <source>
        <dbReference type="ARBA" id="ARBA00023136"/>
    </source>
</evidence>
<evidence type="ECO:0000313" key="8">
    <source>
        <dbReference type="Proteomes" id="UP000316225"/>
    </source>
</evidence>
<feature type="transmembrane region" description="Helical" evidence="5">
    <location>
        <begin position="145"/>
        <end position="163"/>
    </location>
</feature>
<accession>A0A562NQB5</accession>
<dbReference type="GO" id="GO:0016020">
    <property type="term" value="C:membrane"/>
    <property type="evidence" value="ECO:0007669"/>
    <property type="project" value="UniProtKB-SubCell"/>
</dbReference>
<reference evidence="7 8" key="1">
    <citation type="journal article" date="2015" name="Stand. Genomic Sci.">
        <title>Genomic Encyclopedia of Bacterial and Archaeal Type Strains, Phase III: the genomes of soil and plant-associated and newly described type strains.</title>
        <authorList>
            <person name="Whitman W.B."/>
            <person name="Woyke T."/>
            <person name="Klenk H.P."/>
            <person name="Zhou Y."/>
            <person name="Lilburn T.G."/>
            <person name="Beck B.J."/>
            <person name="De Vos P."/>
            <person name="Vandamme P."/>
            <person name="Eisen J.A."/>
            <person name="Garrity G."/>
            <person name="Hugenholtz P."/>
            <person name="Kyrpides N.C."/>
        </authorList>
    </citation>
    <scope>NUCLEOTIDE SEQUENCE [LARGE SCALE GENOMIC DNA]</scope>
    <source>
        <strain evidence="7 8">CGMCC 1.5364</strain>
    </source>
</reference>
<evidence type="ECO:0000313" key="7">
    <source>
        <dbReference type="EMBL" id="TWI34375.1"/>
    </source>
</evidence>
<dbReference type="OrthoDB" id="7828645at2"/>
<proteinExistence type="predicted"/>
<feature type="transmembrane region" description="Helical" evidence="5">
    <location>
        <begin position="112"/>
        <end position="133"/>
    </location>
</feature>
<dbReference type="Proteomes" id="UP000316225">
    <property type="component" value="Unassembled WGS sequence"/>
</dbReference>